<feature type="region of interest" description="Disordered" evidence="1">
    <location>
        <begin position="1"/>
        <end position="29"/>
    </location>
</feature>
<evidence type="ECO:0000313" key="3">
    <source>
        <dbReference type="Proteomes" id="UP000184452"/>
    </source>
</evidence>
<name>A0A1M6M2D1_9ACTN</name>
<dbReference type="Pfam" id="PF18944">
    <property type="entry name" value="DUF5691"/>
    <property type="match status" value="1"/>
</dbReference>
<dbReference type="InterPro" id="IPR043746">
    <property type="entry name" value="DUF5691"/>
</dbReference>
<protein>
    <submittedName>
        <fullName evidence="2">Uncharacterized protein</fullName>
    </submittedName>
</protein>
<gene>
    <name evidence="2" type="ORF">SAMN05421803_109154</name>
</gene>
<dbReference type="EMBL" id="FQZK01000009">
    <property type="protein sequence ID" value="SHJ77567.1"/>
    <property type="molecule type" value="Genomic_DNA"/>
</dbReference>
<keyword evidence="3" id="KW-1185">Reference proteome</keyword>
<evidence type="ECO:0000313" key="2">
    <source>
        <dbReference type="EMBL" id="SHJ77567.1"/>
    </source>
</evidence>
<reference evidence="2 3" key="1">
    <citation type="submission" date="2016-11" db="EMBL/GenBank/DDBJ databases">
        <authorList>
            <person name="Jaros S."/>
            <person name="Januszkiewicz K."/>
            <person name="Wedrychowicz H."/>
        </authorList>
    </citation>
    <scope>NUCLEOTIDE SEQUENCE [LARGE SCALE GENOMIC DNA]</scope>
    <source>
        <strain evidence="2 3">CGMCC 4.5723</strain>
    </source>
</reference>
<organism evidence="2 3">
    <name type="scientific">Nocardiopsis flavescens</name>
    <dbReference type="NCBI Taxonomy" id="758803"/>
    <lineage>
        <taxon>Bacteria</taxon>
        <taxon>Bacillati</taxon>
        <taxon>Actinomycetota</taxon>
        <taxon>Actinomycetes</taxon>
        <taxon>Streptosporangiales</taxon>
        <taxon>Nocardiopsidaceae</taxon>
        <taxon>Nocardiopsis</taxon>
    </lineage>
</organism>
<accession>A0A1M6M2D1</accession>
<dbReference type="Proteomes" id="UP000184452">
    <property type="component" value="Unassembled WGS sequence"/>
</dbReference>
<dbReference type="STRING" id="758803.SAMN05421803_109154"/>
<sequence length="529" mass="56408">MTTSSPDAGRTAPGDPEPGRGPAQGPDSWDLLVSAALVGTARRAVPDTPDLPATAETGGAAALLDRAALATVRRLAGYTPARAAPVSPAPEADRPEAGGPAARRLEAVLADRSGLLPEWLELAAAAGLRVPAEHLPALLDRGAHDSSLRPAVAAAAGARGLWLAGFDPDWSYLLAESAPEDVFDEQAWLYGTEGERRRMLGALRAADPARGRELLASVWPDLRKAELRRRLLEAMGTGLGPDDAGLLETALDDKGANVRGLALSLLTRLPRCAHADRLRDHVRAHARPGPEDTVVVTPVGADEAGLLRDLALARPSGAVGRRERAEYLWTLVTRAPLDVWTGLLGTDPAGVLERVSRSDDEELHDALINAIGVQEDGEWARAALGMLEGKVTDRMLSAARSRRPLQLEPLLRVLPARERCSLAERSFGPRTNTRDVRSLLHAVPGPWTASLAHRVADRLGGKGWDRDHGGYRSVCDLLAERTPPELVHELPQETPSLAAVGGPDGTGDSAYRSLLGTLRFRLDMHKELA</sequence>
<dbReference type="RefSeq" id="WP_281256352.1">
    <property type="nucleotide sequence ID" value="NZ_FQZK01000009.1"/>
</dbReference>
<proteinExistence type="predicted"/>
<evidence type="ECO:0000256" key="1">
    <source>
        <dbReference type="SAM" id="MobiDB-lite"/>
    </source>
</evidence>
<dbReference type="AlphaFoldDB" id="A0A1M6M2D1"/>